<protein>
    <submittedName>
        <fullName evidence="4">DUF1707 domain-containing protein</fullName>
    </submittedName>
</protein>
<dbReference type="PANTHER" id="PTHR40763">
    <property type="entry name" value="MEMBRANE PROTEIN-RELATED"/>
    <property type="match status" value="1"/>
</dbReference>
<evidence type="ECO:0000256" key="2">
    <source>
        <dbReference type="SAM" id="MobiDB-lite"/>
    </source>
</evidence>
<dbReference type="InterPro" id="IPR012551">
    <property type="entry name" value="DUF1707_SHOCT-like"/>
</dbReference>
<gene>
    <name evidence="4" type="ORF">NMN56_036830</name>
</gene>
<evidence type="ECO:0000313" key="5">
    <source>
        <dbReference type="Proteomes" id="UP001214441"/>
    </source>
</evidence>
<dbReference type="EMBL" id="JANCPR020000057">
    <property type="protein sequence ID" value="MDJ1137424.1"/>
    <property type="molecule type" value="Genomic_DNA"/>
</dbReference>
<sequence length="194" mass="20629">MTAEHRSPAPTGGLRASHADRDEVVERLRDAAAEGRLELDELEGRLEKALTAKTFADLEPLTADLPADTSPENDAPLVLKGGVHGVTRAGRWRVPPHITAHGGMGGIKLDFTRTECRLPVIEIEVHGQMAGVTLIVPPEWEADTDGVEPGIGGLKDKTTPDRAPGAPLVRLTGTGGMGGVTIRHPGRVHRLRHG</sequence>
<evidence type="ECO:0000259" key="3">
    <source>
        <dbReference type="Pfam" id="PF08044"/>
    </source>
</evidence>
<organism evidence="4 5">
    <name type="scientific">Streptomyces iconiensis</name>
    <dbReference type="NCBI Taxonomy" id="1384038"/>
    <lineage>
        <taxon>Bacteria</taxon>
        <taxon>Bacillati</taxon>
        <taxon>Actinomycetota</taxon>
        <taxon>Actinomycetes</taxon>
        <taxon>Kitasatosporales</taxon>
        <taxon>Streptomycetaceae</taxon>
        <taxon>Streptomyces</taxon>
    </lineage>
</organism>
<comment type="caution">
    <text evidence="4">The sequence shown here is derived from an EMBL/GenBank/DDBJ whole genome shotgun (WGS) entry which is preliminary data.</text>
</comment>
<feature type="coiled-coil region" evidence="1">
    <location>
        <begin position="25"/>
        <end position="52"/>
    </location>
</feature>
<evidence type="ECO:0000313" key="4">
    <source>
        <dbReference type="EMBL" id="MDJ1137424.1"/>
    </source>
</evidence>
<dbReference type="Pfam" id="PF08044">
    <property type="entry name" value="DUF1707"/>
    <property type="match status" value="1"/>
</dbReference>
<evidence type="ECO:0000256" key="1">
    <source>
        <dbReference type="SAM" id="Coils"/>
    </source>
</evidence>
<proteinExistence type="predicted"/>
<keyword evidence="1" id="KW-0175">Coiled coil</keyword>
<feature type="region of interest" description="Disordered" evidence="2">
    <location>
        <begin position="1"/>
        <end position="22"/>
    </location>
</feature>
<feature type="domain" description="DUF1707" evidence="3">
    <location>
        <begin position="14"/>
        <end position="66"/>
    </location>
</feature>
<dbReference type="Proteomes" id="UP001214441">
    <property type="component" value="Unassembled WGS sequence"/>
</dbReference>
<keyword evidence="5" id="KW-1185">Reference proteome</keyword>
<dbReference type="RefSeq" id="WP_274039461.1">
    <property type="nucleotide sequence ID" value="NZ_JANCPR020000057.1"/>
</dbReference>
<reference evidence="4 5" key="1">
    <citation type="submission" date="2023-05" db="EMBL/GenBank/DDBJ databases">
        <title>Streptantibioticus silvisoli sp. nov., acidotolerant actinomycetes 1 from pine litter.</title>
        <authorList>
            <person name="Swiecimska M."/>
            <person name="Golinska P."/>
            <person name="Sangal V."/>
            <person name="Wachnowicz B."/>
            <person name="Goodfellow M."/>
        </authorList>
    </citation>
    <scope>NUCLEOTIDE SEQUENCE [LARGE SCALE GENOMIC DNA]</scope>
    <source>
        <strain evidence="4 5">DSM 42109</strain>
    </source>
</reference>
<accession>A0ABT7A8V7</accession>
<name>A0ABT7A8V7_9ACTN</name>
<dbReference type="PANTHER" id="PTHR40763:SF5">
    <property type="entry name" value="MEMBRANE PROTEIN"/>
    <property type="match status" value="1"/>
</dbReference>